<dbReference type="RefSeq" id="WP_344798896.1">
    <property type="nucleotide sequence ID" value="NZ_BAABBN010000007.1"/>
</dbReference>
<name>A0ABP7MPX8_9GAMM</name>
<dbReference type="PROSITE" id="PS51257">
    <property type="entry name" value="PROKAR_LIPOPROTEIN"/>
    <property type="match status" value="1"/>
</dbReference>
<evidence type="ECO:0000313" key="2">
    <source>
        <dbReference type="EMBL" id="GAA3927815.1"/>
    </source>
</evidence>
<reference evidence="3" key="1">
    <citation type="journal article" date="2019" name="Int. J. Syst. Evol. Microbiol.">
        <title>The Global Catalogue of Microorganisms (GCM) 10K type strain sequencing project: providing services to taxonomists for standard genome sequencing and annotation.</title>
        <authorList>
            <consortium name="The Broad Institute Genomics Platform"/>
            <consortium name="The Broad Institute Genome Sequencing Center for Infectious Disease"/>
            <person name="Wu L."/>
            <person name="Ma J."/>
        </authorList>
    </citation>
    <scope>NUCLEOTIDE SEQUENCE [LARGE SCALE GENOMIC DNA]</scope>
    <source>
        <strain evidence="3">JCM 17551</strain>
    </source>
</reference>
<accession>A0ABP7MPX8</accession>
<gene>
    <name evidence="2" type="ORF">GCM10022277_25280</name>
</gene>
<keyword evidence="3" id="KW-1185">Reference proteome</keyword>
<feature type="signal peptide" evidence="1">
    <location>
        <begin position="1"/>
        <end position="15"/>
    </location>
</feature>
<proteinExistence type="predicted"/>
<organism evidence="2 3">
    <name type="scientific">Litoribacillus peritrichatus</name>
    <dbReference type="NCBI Taxonomy" id="718191"/>
    <lineage>
        <taxon>Bacteria</taxon>
        <taxon>Pseudomonadati</taxon>
        <taxon>Pseudomonadota</taxon>
        <taxon>Gammaproteobacteria</taxon>
        <taxon>Oceanospirillales</taxon>
        <taxon>Oceanospirillaceae</taxon>
        <taxon>Litoribacillus</taxon>
    </lineage>
</organism>
<evidence type="ECO:0000313" key="3">
    <source>
        <dbReference type="Proteomes" id="UP001501565"/>
    </source>
</evidence>
<dbReference type="EMBL" id="BAABBN010000007">
    <property type="protein sequence ID" value="GAA3927815.1"/>
    <property type="molecule type" value="Genomic_DNA"/>
</dbReference>
<evidence type="ECO:0000256" key="1">
    <source>
        <dbReference type="SAM" id="SignalP"/>
    </source>
</evidence>
<protein>
    <submittedName>
        <fullName evidence="2">Uncharacterized protein</fullName>
    </submittedName>
</protein>
<dbReference type="Proteomes" id="UP001501565">
    <property type="component" value="Unassembled WGS sequence"/>
</dbReference>
<comment type="caution">
    <text evidence="2">The sequence shown here is derived from an EMBL/GenBank/DDBJ whole genome shotgun (WGS) entry which is preliminary data.</text>
</comment>
<feature type="chain" id="PRO_5045352667" evidence="1">
    <location>
        <begin position="16"/>
        <end position="662"/>
    </location>
</feature>
<sequence>MKMKLLAVCIASAWAVTGCGGSGSGSDSVGSAGGGGSSSDSVAASSSVNISASFPQSAQAAAIDGNAQSISILFHASDAGSIDEALEVAEFTAQCLQDQEVPEWECFPEEEPVVNEALLTAGSPSVSLSLVPGTYRVEALQFESLNPDFDTPPISATTSFVTLDEGSHSIELNLVHATWTNQTAFSLQLLNQLITDDNDEVIDLNPDEDGDQTLADLLELTDQPIIGMHIIGGPTFEEEFNSDLENPASGATAAFDEFEIDPYDDFDEIVQEVMLETMGPSLHVPMIRQQDANDPAEETVAFWFDEPTDNECNVADGELPEGGYYCVERHSGPAILLQEYTPDTGNMNVFNLGEMFAEFSIEDEMGNDELDIEGGLATVPFQFEDPEITTDGTTVTLDWGDGFERADVHTELIQTLEGEEEVTFLDFETDSGTTTFPDDGNRLDQVDGPTVTGGTTITGTIIEFMFEFSEVQVGLDVPTVPEDIVPEIDPVTSIMAAQAASAAGLTAQASATENGENCSPIEEMFSGVFVKYVWVEGEGEEAGSWEGGTWNHSYFLEDTDQDGIPDTVSGDDLNGDGVVEQFEVGVFENWTCTFDEVNQTDVCEDLDGVVDDTDDTLEIIPTGWEETGDGEYCLHDFTMTASQMEFSLEDLLSDTEVVVQSE</sequence>
<keyword evidence="1" id="KW-0732">Signal</keyword>